<feature type="transmembrane region" description="Helical" evidence="1">
    <location>
        <begin position="6"/>
        <end position="22"/>
    </location>
</feature>
<feature type="transmembrane region" description="Helical" evidence="1">
    <location>
        <begin position="166"/>
        <end position="191"/>
    </location>
</feature>
<dbReference type="PANTHER" id="PTHR35804:SF1">
    <property type="entry name" value="LYSINE EXPORTER LYSO"/>
    <property type="match status" value="1"/>
</dbReference>
<accession>A0A1L8CYA1</accession>
<evidence type="ECO:0008006" key="4">
    <source>
        <dbReference type="Google" id="ProtNLM"/>
    </source>
</evidence>
<sequence length="302" mass="32573">MFYIALPLVLFSLGFVLGYFKWSYFLNRIFVKMFSLSLFVLLFVIGAKLATNEEVLKNLMVLGLKSFGIMLFAALGSMLLIYLFERKAKVEVAEENLSQTHDDLKFVGVLVLTVVLGGVGGAYLLPEKFLNLSDRIITFALAFLYLGTGVSFGGDRELIKKVREKGVKIISFPLLALLGSIAGGFAASLIFNINPGIAVSSAGGMGFYSVTTAILAKNLGIEAGTIGFLANVLRELFTILLTPLLARLFPYFPLSVAGATSMDTTLGVITRVQGPYYGAIALLSGTVLTIIVPIVLPFLTLL</sequence>
<dbReference type="AlphaFoldDB" id="A0A1L8CYA1"/>
<dbReference type="Pfam" id="PF03956">
    <property type="entry name" value="Lys_export"/>
    <property type="match status" value="2"/>
</dbReference>
<feature type="transmembrane region" description="Helical" evidence="1">
    <location>
        <begin position="104"/>
        <end position="124"/>
    </location>
</feature>
<feature type="transmembrane region" description="Helical" evidence="1">
    <location>
        <begin position="62"/>
        <end position="84"/>
    </location>
</feature>
<feature type="transmembrane region" description="Helical" evidence="1">
    <location>
        <begin position="136"/>
        <end position="154"/>
    </location>
</feature>
<evidence type="ECO:0000256" key="1">
    <source>
        <dbReference type="SAM" id="Phobius"/>
    </source>
</evidence>
<dbReference type="PANTHER" id="PTHR35804">
    <property type="entry name" value="LYSINE EXPORTER LYSO"/>
    <property type="match status" value="1"/>
</dbReference>
<protein>
    <recommendedName>
        <fullName evidence="4">Lysine exporter LysO family protein</fullName>
    </recommendedName>
</protein>
<keyword evidence="1" id="KW-1133">Transmembrane helix</keyword>
<gene>
    <name evidence="2" type="ORF">cpu_23830</name>
</gene>
<dbReference type="GO" id="GO:0005886">
    <property type="term" value="C:plasma membrane"/>
    <property type="evidence" value="ECO:0007669"/>
    <property type="project" value="TreeGrafter"/>
</dbReference>
<keyword evidence="3" id="KW-1185">Reference proteome</keyword>
<evidence type="ECO:0000313" key="2">
    <source>
        <dbReference type="EMBL" id="GAV23873.1"/>
    </source>
</evidence>
<reference evidence="3" key="1">
    <citation type="submission" date="2016-12" db="EMBL/GenBank/DDBJ databases">
        <title>Draft Genome Sequences od Carboxydothermus pertinax and islandicus, Hydrogenogenic Carboxydotrophic Bacteria.</title>
        <authorList>
            <person name="Fukuyama Y."/>
            <person name="Ohmae K."/>
            <person name="Yoneda Y."/>
            <person name="Yoshida T."/>
            <person name="Sako Y."/>
        </authorList>
    </citation>
    <scope>NUCLEOTIDE SEQUENCE [LARGE SCALE GENOMIC DNA]</scope>
    <source>
        <strain evidence="3">Ug1</strain>
    </source>
</reference>
<keyword evidence="1" id="KW-0472">Membrane</keyword>
<dbReference type="RefSeq" id="WP_075860273.1">
    <property type="nucleotide sequence ID" value="NZ_BDJK01000059.1"/>
</dbReference>
<comment type="caution">
    <text evidence="2">The sequence shown here is derived from an EMBL/GenBank/DDBJ whole genome shotgun (WGS) entry which is preliminary data.</text>
</comment>
<dbReference type="GO" id="GO:0015661">
    <property type="term" value="F:L-lysine efflux transmembrane transporter activity"/>
    <property type="evidence" value="ECO:0007669"/>
    <property type="project" value="InterPro"/>
</dbReference>
<evidence type="ECO:0000313" key="3">
    <source>
        <dbReference type="Proteomes" id="UP000187485"/>
    </source>
</evidence>
<name>A0A1L8CYA1_9THEO</name>
<dbReference type="Proteomes" id="UP000187485">
    <property type="component" value="Unassembled WGS sequence"/>
</dbReference>
<feature type="transmembrane region" description="Helical" evidence="1">
    <location>
        <begin position="29"/>
        <end position="50"/>
    </location>
</feature>
<dbReference type="STRING" id="870242.cpu_23830"/>
<feature type="transmembrane region" description="Helical" evidence="1">
    <location>
        <begin position="276"/>
        <end position="299"/>
    </location>
</feature>
<organism evidence="2 3">
    <name type="scientific">Carboxydothermus pertinax</name>
    <dbReference type="NCBI Taxonomy" id="870242"/>
    <lineage>
        <taxon>Bacteria</taxon>
        <taxon>Bacillati</taxon>
        <taxon>Bacillota</taxon>
        <taxon>Clostridia</taxon>
        <taxon>Thermoanaerobacterales</taxon>
        <taxon>Thermoanaerobacteraceae</taxon>
        <taxon>Carboxydothermus</taxon>
    </lineage>
</organism>
<dbReference type="EMBL" id="BDJK01000059">
    <property type="protein sequence ID" value="GAV23873.1"/>
    <property type="molecule type" value="Genomic_DNA"/>
</dbReference>
<keyword evidence="1" id="KW-0812">Transmembrane</keyword>
<proteinExistence type="predicted"/>
<dbReference type="InterPro" id="IPR005642">
    <property type="entry name" value="LysO"/>
</dbReference>
<dbReference type="OrthoDB" id="371078at2"/>
<feature type="transmembrane region" description="Helical" evidence="1">
    <location>
        <begin position="236"/>
        <end position="256"/>
    </location>
</feature>